<dbReference type="OrthoDB" id="5623073at2"/>
<reference evidence="3 4" key="1">
    <citation type="submission" date="2016-12" db="EMBL/GenBank/DDBJ databases">
        <title>Thioflexothrix psekupsii D3 genome sequencing and assembly.</title>
        <authorList>
            <person name="Fomenkov A."/>
            <person name="Vincze T."/>
            <person name="Grabovich M."/>
            <person name="Anton B.P."/>
            <person name="Dubinina G."/>
            <person name="Orlova M."/>
            <person name="Belousova E."/>
            <person name="Roberts R.J."/>
        </authorList>
    </citation>
    <scope>NUCLEOTIDE SEQUENCE [LARGE SCALE GENOMIC DNA]</scope>
    <source>
        <strain evidence="3">D3</strain>
    </source>
</reference>
<comment type="caution">
    <text evidence="3">The sequence shown here is derived from an EMBL/GenBank/DDBJ whole genome shotgun (WGS) entry which is preliminary data.</text>
</comment>
<accession>A0A251XA30</accession>
<proteinExistence type="predicted"/>
<feature type="chain" id="PRO_5012309924" description="PKD domain-containing protein" evidence="1">
    <location>
        <begin position="20"/>
        <end position="915"/>
    </location>
</feature>
<dbReference type="InterPro" id="IPR013320">
    <property type="entry name" value="ConA-like_dom_sf"/>
</dbReference>
<evidence type="ECO:0000259" key="2">
    <source>
        <dbReference type="PROSITE" id="PS50093"/>
    </source>
</evidence>
<dbReference type="Gene3D" id="2.60.120.200">
    <property type="match status" value="1"/>
</dbReference>
<evidence type="ECO:0000313" key="4">
    <source>
        <dbReference type="Proteomes" id="UP000194798"/>
    </source>
</evidence>
<dbReference type="InterPro" id="IPR000601">
    <property type="entry name" value="PKD_dom"/>
</dbReference>
<feature type="domain" description="PKD" evidence="2">
    <location>
        <begin position="692"/>
        <end position="746"/>
    </location>
</feature>
<protein>
    <recommendedName>
        <fullName evidence="2">PKD domain-containing protein</fullName>
    </recommendedName>
</protein>
<keyword evidence="1" id="KW-0732">Signal</keyword>
<dbReference type="PANTHER" id="PTHR47635:SF2">
    <property type="entry name" value="LAMG-LIKE JELLYROLL FOLD DOMAIN-CONTAINING PROTEIN"/>
    <property type="match status" value="1"/>
</dbReference>
<dbReference type="CDD" id="cd00146">
    <property type="entry name" value="PKD"/>
    <property type="match status" value="1"/>
</dbReference>
<dbReference type="SUPFAM" id="SSF49899">
    <property type="entry name" value="Concanavalin A-like lectins/glucanases"/>
    <property type="match status" value="1"/>
</dbReference>
<keyword evidence="4" id="KW-1185">Reference proteome</keyword>
<dbReference type="AlphaFoldDB" id="A0A251XA30"/>
<dbReference type="EMBL" id="MSLT01000007">
    <property type="protein sequence ID" value="OUD15039.1"/>
    <property type="molecule type" value="Genomic_DNA"/>
</dbReference>
<dbReference type="Pfam" id="PF13385">
    <property type="entry name" value="Laminin_G_3"/>
    <property type="match status" value="1"/>
</dbReference>
<feature type="signal peptide" evidence="1">
    <location>
        <begin position="1"/>
        <end position="19"/>
    </location>
</feature>
<evidence type="ECO:0000256" key="1">
    <source>
        <dbReference type="SAM" id="SignalP"/>
    </source>
</evidence>
<dbReference type="SUPFAM" id="SSF49299">
    <property type="entry name" value="PKD domain"/>
    <property type="match status" value="1"/>
</dbReference>
<dbReference type="Gene3D" id="2.60.40.10">
    <property type="entry name" value="Immunoglobulins"/>
    <property type="match status" value="1"/>
</dbReference>
<dbReference type="RefSeq" id="WP_086487478.1">
    <property type="nucleotide sequence ID" value="NZ_MSLT01000007.1"/>
</dbReference>
<evidence type="ECO:0000313" key="3">
    <source>
        <dbReference type="EMBL" id="OUD15039.1"/>
    </source>
</evidence>
<name>A0A251XA30_9GAMM</name>
<organism evidence="3 4">
    <name type="scientific">Thioflexithrix psekupsensis</name>
    <dbReference type="NCBI Taxonomy" id="1570016"/>
    <lineage>
        <taxon>Bacteria</taxon>
        <taxon>Pseudomonadati</taxon>
        <taxon>Pseudomonadota</taxon>
        <taxon>Gammaproteobacteria</taxon>
        <taxon>Thiotrichales</taxon>
        <taxon>Thioflexithrix</taxon>
    </lineage>
</organism>
<dbReference type="InterPro" id="IPR035986">
    <property type="entry name" value="PKD_dom_sf"/>
</dbReference>
<dbReference type="Pfam" id="PF18911">
    <property type="entry name" value="PKD_4"/>
    <property type="match status" value="1"/>
</dbReference>
<dbReference type="InterPro" id="IPR013783">
    <property type="entry name" value="Ig-like_fold"/>
</dbReference>
<dbReference type="Proteomes" id="UP000194798">
    <property type="component" value="Unassembled WGS sequence"/>
</dbReference>
<sequence length="915" mass="100011">MNKIITVGLLFLLVSSVEAACPNIPADLTDPNDGNVPFIGGGYDSDRDKFMPMACAIGNKVHEPGAAEAKIELRLETDLNKILYEMNRSKNTKVGISKLSFSSSRSYTQRIKSNTYGQAFTLVFDAKTGHSRFDLDRNDPLSGVAHRVKHDACEFKKICGDHFVFQTEEGVKLFVTIQAKFSDLEVYEEYKKSSSASLELAISKTFDICNSCGEKVPLKLGVKFSGEFGSALSRTSEIAIQNGSIEVIAHQIGGDVAQLGKIFGNDGALVSCPMSNPTACLKVVDNVLTYISSPEFIAGVKNQPGVLNYSKRHYREIDPDVPNLPVETTPEIENARDLLAAQFEQRTADIERVRETLSLPLSNARAKQLEQLLEVLNSEMQGLYRTGRLCFSDLVNCSNKAAETILSLTAYDRSTVTPNIPDGLLAYYPFNAGAMDESGNRNDGTVQGATLTTGKGGDSNSAYDFNGVSNVINVPHNLSLNPDNFTISAWIYRKQDCSVNRCVIMNKEESYSLAIGAGNRLYVMLWPVGGVPFDYYGYSKMNITYQIVYLNLYQVAQGDAGFIDTGLVVPEGQWVHVVMRYNGSHVTGYVNAMPSSSHERGLAKSNHPVLMGQRLNYSSSKNPFFGTMDEVRIYGRSLREQEIKQLHSDQFVNNQPPLAMFTTSTSQQGTIPLLVDMSAIQSSDVDGAVNDYQWFVSDQQVSNDATTSITLDSPGQYIVTLLITDDKGVISRAEKAIFVASDTTTNQPLPTDPIVTPTLPDGGDNQNPSNPVIPVLPAVGCANPAAYDTTTRTVSIPKIDVATLDVITGQPTDQIAVVSLQLQQQPGIDDFMIIDNSLQFLEFSTGYNPEHARYDYNTAQFWSGGKLSLCAQVPSVVVLPTGQMLAAPPKSYAVIMRQLAINPNVFHVETITPLP</sequence>
<gene>
    <name evidence="3" type="ORF">TPSD3_04910</name>
</gene>
<dbReference type="PROSITE" id="PS50093">
    <property type="entry name" value="PKD"/>
    <property type="match status" value="1"/>
</dbReference>
<dbReference type="PANTHER" id="PTHR47635">
    <property type="entry name" value="CUB DOMAIN-CONTAINING PROTEIN"/>
    <property type="match status" value="1"/>
</dbReference>